<dbReference type="Pfam" id="PF01471">
    <property type="entry name" value="PG_binding_1"/>
    <property type="match status" value="1"/>
</dbReference>
<protein>
    <recommendedName>
        <fullName evidence="2">Peptidoglycan binding-like domain-containing protein</fullName>
    </recommendedName>
</protein>
<dbReference type="OrthoDB" id="9787225at2"/>
<gene>
    <name evidence="3" type="ORF">KS4_29200</name>
</gene>
<dbReference type="Proteomes" id="UP000317369">
    <property type="component" value="Chromosome"/>
</dbReference>
<keyword evidence="1" id="KW-0732">Signal</keyword>
<accession>A0A517YX92</accession>
<dbReference type="EMBL" id="CP036425">
    <property type="protein sequence ID" value="QDU34844.1"/>
    <property type="molecule type" value="Genomic_DNA"/>
</dbReference>
<dbReference type="Gene3D" id="1.10.1330.10">
    <property type="entry name" value="Dockerin domain"/>
    <property type="match status" value="1"/>
</dbReference>
<dbReference type="Gene3D" id="3.30.1380.10">
    <property type="match status" value="1"/>
</dbReference>
<dbReference type="KEGG" id="pcor:KS4_29200"/>
<dbReference type="InterPro" id="IPR009045">
    <property type="entry name" value="Zn_M74/Hedgehog-like"/>
</dbReference>
<dbReference type="Gene3D" id="1.10.101.10">
    <property type="entry name" value="PGBD-like superfamily/PGBD"/>
    <property type="match status" value="1"/>
</dbReference>
<sequence length="556" mass="58755" precursor="true">MSLNKPLGIAALCAVLGASTAATANVYDTDADFYGRTGDVIAIDLAAAFGSGSNFTGLTFNNAPGFDVPSTTNWTGASFTNTGKFFIVPDAVGTTSNDLNLNAKGFQGTLTGNVLVDGVQKSFEVTVREGYTGAGRGAVVDADDKVSVAGQQHRLNYFGYPRQGGDSLVVDGDYGPSSTSAVKLFQASFSNSKPANMDGVVGPNTTAWLNAANAPSWVELIDPDPQTGYFSINNGNGNFDILPGRDPGTGARSGATPQPERWATSWTVDTIVAASAAASGTQTYNALSTDDGYGSSAWHQTHQGGMDVDLNIPGSAMNWGNGTLSSSEKWVVDTMEAFVVNAATGVEAYKMIISNTDIRDAFNDRMDVLGLNAYAVGDSSGVHINHVHIDLRSTGRVAMTADAAGDFNIDGDVNASDIDLLYKNIGGDAEIFNLAATSTLVTQKDVDFLVRDILSTEYGDADLDGDVDYLDFTALMNNFTGELAYHEGMKGWAMGDWDGDWDVDADDLLMFSQYQDVTFDAAQQSVYDSFVATVIPEPLSGSLMLLGGLALLRRRK</sequence>
<evidence type="ECO:0000256" key="1">
    <source>
        <dbReference type="SAM" id="SignalP"/>
    </source>
</evidence>
<proteinExistence type="predicted"/>
<dbReference type="SUPFAM" id="SSF47090">
    <property type="entry name" value="PGBD-like"/>
    <property type="match status" value="1"/>
</dbReference>
<dbReference type="SUPFAM" id="SSF63446">
    <property type="entry name" value="Type I dockerin domain"/>
    <property type="match status" value="1"/>
</dbReference>
<feature type="chain" id="PRO_5021904024" description="Peptidoglycan binding-like domain-containing protein" evidence="1">
    <location>
        <begin position="25"/>
        <end position="556"/>
    </location>
</feature>
<feature type="signal peptide" evidence="1">
    <location>
        <begin position="1"/>
        <end position="24"/>
    </location>
</feature>
<dbReference type="InterPro" id="IPR036365">
    <property type="entry name" value="PGBD-like_sf"/>
</dbReference>
<dbReference type="PROSITE" id="PS00448">
    <property type="entry name" value="CLOS_CELLULOSOME_RPT"/>
    <property type="match status" value="1"/>
</dbReference>
<dbReference type="InterPro" id="IPR036439">
    <property type="entry name" value="Dockerin_dom_sf"/>
</dbReference>
<dbReference type="AlphaFoldDB" id="A0A517YX92"/>
<dbReference type="InterPro" id="IPR036366">
    <property type="entry name" value="PGBDSf"/>
</dbReference>
<organism evidence="3 4">
    <name type="scientific">Poriferisphaera corsica</name>
    <dbReference type="NCBI Taxonomy" id="2528020"/>
    <lineage>
        <taxon>Bacteria</taxon>
        <taxon>Pseudomonadati</taxon>
        <taxon>Planctomycetota</taxon>
        <taxon>Phycisphaerae</taxon>
        <taxon>Phycisphaerales</taxon>
        <taxon>Phycisphaeraceae</taxon>
        <taxon>Poriferisphaera</taxon>
    </lineage>
</organism>
<dbReference type="GO" id="GO:0000272">
    <property type="term" value="P:polysaccharide catabolic process"/>
    <property type="evidence" value="ECO:0007669"/>
    <property type="project" value="InterPro"/>
</dbReference>
<dbReference type="InterPro" id="IPR002477">
    <property type="entry name" value="Peptidoglycan-bd-like"/>
</dbReference>
<evidence type="ECO:0000259" key="2">
    <source>
        <dbReference type="Pfam" id="PF01471"/>
    </source>
</evidence>
<dbReference type="RefSeq" id="WP_145079259.1">
    <property type="nucleotide sequence ID" value="NZ_CP036425.1"/>
</dbReference>
<evidence type="ECO:0000313" key="3">
    <source>
        <dbReference type="EMBL" id="QDU34844.1"/>
    </source>
</evidence>
<dbReference type="GO" id="GO:0004553">
    <property type="term" value="F:hydrolase activity, hydrolyzing O-glycosyl compounds"/>
    <property type="evidence" value="ECO:0007669"/>
    <property type="project" value="InterPro"/>
</dbReference>
<name>A0A517YX92_9BACT</name>
<dbReference type="SUPFAM" id="SSF55166">
    <property type="entry name" value="Hedgehog/DD-peptidase"/>
    <property type="match status" value="1"/>
</dbReference>
<dbReference type="InterPro" id="IPR002105">
    <property type="entry name" value="Dockerin_1_rpt"/>
</dbReference>
<evidence type="ECO:0000313" key="4">
    <source>
        <dbReference type="Proteomes" id="UP000317369"/>
    </source>
</evidence>
<keyword evidence="4" id="KW-1185">Reference proteome</keyword>
<reference evidence="3 4" key="1">
    <citation type="submission" date="2019-02" db="EMBL/GenBank/DDBJ databases">
        <title>Deep-cultivation of Planctomycetes and their phenomic and genomic characterization uncovers novel biology.</title>
        <authorList>
            <person name="Wiegand S."/>
            <person name="Jogler M."/>
            <person name="Boedeker C."/>
            <person name="Pinto D."/>
            <person name="Vollmers J."/>
            <person name="Rivas-Marin E."/>
            <person name="Kohn T."/>
            <person name="Peeters S.H."/>
            <person name="Heuer A."/>
            <person name="Rast P."/>
            <person name="Oberbeckmann S."/>
            <person name="Bunk B."/>
            <person name="Jeske O."/>
            <person name="Meyerdierks A."/>
            <person name="Storesund J.E."/>
            <person name="Kallscheuer N."/>
            <person name="Luecker S."/>
            <person name="Lage O.M."/>
            <person name="Pohl T."/>
            <person name="Merkel B.J."/>
            <person name="Hornburger P."/>
            <person name="Mueller R.-W."/>
            <person name="Bruemmer F."/>
            <person name="Labrenz M."/>
            <person name="Spormann A.M."/>
            <person name="Op den Camp H."/>
            <person name="Overmann J."/>
            <person name="Amann R."/>
            <person name="Jetten M.S.M."/>
            <person name="Mascher T."/>
            <person name="Medema M.H."/>
            <person name="Devos D.P."/>
            <person name="Kaster A.-K."/>
            <person name="Ovreas L."/>
            <person name="Rohde M."/>
            <person name="Galperin M.Y."/>
            <person name="Jogler C."/>
        </authorList>
    </citation>
    <scope>NUCLEOTIDE SEQUENCE [LARGE SCALE GENOMIC DNA]</scope>
    <source>
        <strain evidence="3 4">KS4</strain>
    </source>
</reference>
<feature type="domain" description="Peptidoglycan binding-like" evidence="2">
    <location>
        <begin position="152"/>
        <end position="209"/>
    </location>
</feature>